<comment type="caution">
    <text evidence="1">The sequence shown here is derived from an EMBL/GenBank/DDBJ whole genome shotgun (WGS) entry which is preliminary data.</text>
</comment>
<dbReference type="RefSeq" id="WP_207863306.1">
    <property type="nucleotide sequence ID" value="NZ_JAFREP010000054.1"/>
</dbReference>
<sequence>MNQSLRTQSRVQILAAFGASDAVAAELAAYNGPPEWDEQALTRFLQAGLPLSSEASVTIWREWAEQAHDQGVWPVLRSCLPQLAFPIAAGMSQDPDYRAATLRGQPVTELAGAEGLILRSPETLTLHLHQGLGGAVPVITAPDRHDFTCLVRALAKRNEPKPLPDSMGAIMISGLANWARIHRFRENWEARHPDGDFADTGMPEMLQDKAHYCDRLIILGESPYSNVPADQLTLMGEPLDQADWLRRSRLLRLEHEATHYAVLRLLGFMRTNLHDELLADFMGICAAAGSFQPTWFLTFLGLERAPVYREGGRFQNYCADLSQAARAVLAALVVSAAEQVARFDRAENGGWDGAFGRATTLLSMAVHSLEEIAAPDGAERLAAKKKTFDVLLRNPSPCPV</sequence>
<keyword evidence="2" id="KW-1185">Reference proteome</keyword>
<dbReference type="Proteomes" id="UP000664417">
    <property type="component" value="Unassembled WGS sequence"/>
</dbReference>
<protein>
    <submittedName>
        <fullName evidence="1">Uncharacterized protein</fullName>
    </submittedName>
</protein>
<dbReference type="InterPro" id="IPR054274">
    <property type="entry name" value="DUF7005"/>
</dbReference>
<reference evidence="1" key="1">
    <citation type="submission" date="2021-03" db="EMBL/GenBank/DDBJ databases">
        <authorList>
            <person name="Wang G."/>
        </authorList>
    </citation>
    <scope>NUCLEOTIDE SEQUENCE</scope>
    <source>
        <strain evidence="1">KCTC 12899</strain>
    </source>
</reference>
<dbReference type="AlphaFoldDB" id="A0A8J7QBU3"/>
<proteinExistence type="predicted"/>
<dbReference type="Pfam" id="PF22541">
    <property type="entry name" value="DUF7005"/>
    <property type="match status" value="1"/>
</dbReference>
<gene>
    <name evidence="1" type="ORF">J3U88_32555</name>
</gene>
<evidence type="ECO:0000313" key="2">
    <source>
        <dbReference type="Proteomes" id="UP000664417"/>
    </source>
</evidence>
<name>A0A8J7QBU3_9BACT</name>
<organism evidence="1 2">
    <name type="scientific">Acanthopleuribacter pedis</name>
    <dbReference type="NCBI Taxonomy" id="442870"/>
    <lineage>
        <taxon>Bacteria</taxon>
        <taxon>Pseudomonadati</taxon>
        <taxon>Acidobacteriota</taxon>
        <taxon>Holophagae</taxon>
        <taxon>Acanthopleuribacterales</taxon>
        <taxon>Acanthopleuribacteraceae</taxon>
        <taxon>Acanthopleuribacter</taxon>
    </lineage>
</organism>
<dbReference type="EMBL" id="JAFREP010000054">
    <property type="protein sequence ID" value="MBO1323242.1"/>
    <property type="molecule type" value="Genomic_DNA"/>
</dbReference>
<evidence type="ECO:0000313" key="1">
    <source>
        <dbReference type="EMBL" id="MBO1323242.1"/>
    </source>
</evidence>
<accession>A0A8J7QBU3</accession>